<name>A0A4S2MT54_9PEZI</name>
<reference evidence="3 4" key="1">
    <citation type="submission" date="2019-04" db="EMBL/GenBank/DDBJ databases">
        <title>Comparative genomics and transcriptomics to analyze fruiting body development in filamentous ascomycetes.</title>
        <authorList>
            <consortium name="DOE Joint Genome Institute"/>
            <person name="Lutkenhaus R."/>
            <person name="Traeger S."/>
            <person name="Breuer J."/>
            <person name="Kuo A."/>
            <person name="Lipzen A."/>
            <person name="Pangilinan J."/>
            <person name="Dilworth D."/>
            <person name="Sandor L."/>
            <person name="Poggeler S."/>
            <person name="Barry K."/>
            <person name="Grigoriev I.V."/>
            <person name="Nowrousian M."/>
        </authorList>
    </citation>
    <scope>NUCLEOTIDE SEQUENCE [LARGE SCALE GENOMIC DNA]</scope>
    <source>
        <strain evidence="3 4">CBS 389.68</strain>
    </source>
</reference>
<gene>
    <name evidence="3" type="ORF">EX30DRAFT_342283</name>
</gene>
<dbReference type="InParanoid" id="A0A4S2MT54"/>
<dbReference type="OrthoDB" id="5317203at2759"/>
<keyword evidence="1" id="KW-0175">Coiled coil</keyword>
<keyword evidence="4" id="KW-1185">Reference proteome</keyword>
<feature type="compositionally biased region" description="Low complexity" evidence="2">
    <location>
        <begin position="1"/>
        <end position="19"/>
    </location>
</feature>
<sequence>MASTPSSPSSPASFSESIPTEPLNPADIALVTEYMERRQLFLSDYERYNPVQNMHALATHVFDLSEHLFAFRSQVTTDFATSRRMLDFVKENQRELSDASKTMGDDLVEQKEDIRMLKEEVKGLKEEVECMRREQLRGFEELKGLIMMVAGVRG</sequence>
<feature type="coiled-coil region" evidence="1">
    <location>
        <begin position="107"/>
        <end position="134"/>
    </location>
</feature>
<evidence type="ECO:0000313" key="3">
    <source>
        <dbReference type="EMBL" id="TGZ79664.1"/>
    </source>
</evidence>
<organism evidence="3 4">
    <name type="scientific">Ascodesmis nigricans</name>
    <dbReference type="NCBI Taxonomy" id="341454"/>
    <lineage>
        <taxon>Eukaryota</taxon>
        <taxon>Fungi</taxon>
        <taxon>Dikarya</taxon>
        <taxon>Ascomycota</taxon>
        <taxon>Pezizomycotina</taxon>
        <taxon>Pezizomycetes</taxon>
        <taxon>Pezizales</taxon>
        <taxon>Ascodesmidaceae</taxon>
        <taxon>Ascodesmis</taxon>
    </lineage>
</organism>
<evidence type="ECO:0000256" key="1">
    <source>
        <dbReference type="SAM" id="Coils"/>
    </source>
</evidence>
<dbReference type="Proteomes" id="UP000298138">
    <property type="component" value="Unassembled WGS sequence"/>
</dbReference>
<accession>A0A4S2MT54</accession>
<dbReference type="EMBL" id="ML220130">
    <property type="protein sequence ID" value="TGZ79664.1"/>
    <property type="molecule type" value="Genomic_DNA"/>
</dbReference>
<evidence type="ECO:0000256" key="2">
    <source>
        <dbReference type="SAM" id="MobiDB-lite"/>
    </source>
</evidence>
<evidence type="ECO:0000313" key="4">
    <source>
        <dbReference type="Proteomes" id="UP000298138"/>
    </source>
</evidence>
<proteinExistence type="predicted"/>
<dbReference type="AlphaFoldDB" id="A0A4S2MT54"/>
<protein>
    <submittedName>
        <fullName evidence="3">Uncharacterized protein</fullName>
    </submittedName>
</protein>
<feature type="region of interest" description="Disordered" evidence="2">
    <location>
        <begin position="1"/>
        <end position="20"/>
    </location>
</feature>